<dbReference type="GO" id="GO:0034625">
    <property type="term" value="P:fatty acid elongation, monounsaturated fatty acid"/>
    <property type="evidence" value="ECO:0007669"/>
    <property type="project" value="TreeGrafter"/>
</dbReference>
<evidence type="ECO:0000256" key="10">
    <source>
        <dbReference type="RuleBase" id="RU361115"/>
    </source>
</evidence>
<dbReference type="PROSITE" id="PS01188">
    <property type="entry name" value="ELO"/>
    <property type="match status" value="1"/>
</dbReference>
<keyword evidence="9 10" id="KW-0275">Fatty acid biosynthesis</keyword>
<dbReference type="GO" id="GO:0009922">
    <property type="term" value="F:fatty acid elongase activity"/>
    <property type="evidence" value="ECO:0007669"/>
    <property type="project" value="UniProtKB-EC"/>
</dbReference>
<evidence type="ECO:0000256" key="2">
    <source>
        <dbReference type="ARBA" id="ARBA00022516"/>
    </source>
</evidence>
<dbReference type="Pfam" id="PF01151">
    <property type="entry name" value="ELO"/>
    <property type="match status" value="1"/>
</dbReference>
<comment type="catalytic activity">
    <reaction evidence="10">
        <text>a very-long-chain acyl-CoA + malonyl-CoA + H(+) = a very-long-chain 3-oxoacyl-CoA + CO2 + CoA</text>
        <dbReference type="Rhea" id="RHEA:32727"/>
        <dbReference type="ChEBI" id="CHEBI:15378"/>
        <dbReference type="ChEBI" id="CHEBI:16526"/>
        <dbReference type="ChEBI" id="CHEBI:57287"/>
        <dbReference type="ChEBI" id="CHEBI:57384"/>
        <dbReference type="ChEBI" id="CHEBI:90725"/>
        <dbReference type="ChEBI" id="CHEBI:90736"/>
        <dbReference type="EC" id="2.3.1.199"/>
    </reaction>
</comment>
<evidence type="ECO:0000256" key="3">
    <source>
        <dbReference type="ARBA" id="ARBA00022679"/>
    </source>
</evidence>
<dbReference type="PANTHER" id="PTHR11157">
    <property type="entry name" value="FATTY ACID ACYL TRANSFERASE-RELATED"/>
    <property type="match status" value="1"/>
</dbReference>
<keyword evidence="6 10" id="KW-1133">Transmembrane helix</keyword>
<dbReference type="EC" id="2.3.1.199" evidence="10"/>
<evidence type="ECO:0000256" key="8">
    <source>
        <dbReference type="ARBA" id="ARBA00023136"/>
    </source>
</evidence>
<evidence type="ECO:0000256" key="4">
    <source>
        <dbReference type="ARBA" id="ARBA00022692"/>
    </source>
</evidence>
<comment type="similarity">
    <text evidence="10">Belongs to the ELO family.</text>
</comment>
<keyword evidence="3 10" id="KW-0808">Transferase</keyword>
<evidence type="ECO:0000256" key="7">
    <source>
        <dbReference type="ARBA" id="ARBA00023098"/>
    </source>
</evidence>
<evidence type="ECO:0000313" key="12">
    <source>
        <dbReference type="Proteomes" id="UP000324832"/>
    </source>
</evidence>
<organism evidence="11 12">
    <name type="scientific">Leptidea sinapis</name>
    <dbReference type="NCBI Taxonomy" id="189913"/>
    <lineage>
        <taxon>Eukaryota</taxon>
        <taxon>Metazoa</taxon>
        <taxon>Ecdysozoa</taxon>
        <taxon>Arthropoda</taxon>
        <taxon>Hexapoda</taxon>
        <taxon>Insecta</taxon>
        <taxon>Pterygota</taxon>
        <taxon>Neoptera</taxon>
        <taxon>Endopterygota</taxon>
        <taxon>Lepidoptera</taxon>
        <taxon>Glossata</taxon>
        <taxon>Ditrysia</taxon>
        <taxon>Papilionoidea</taxon>
        <taxon>Pieridae</taxon>
        <taxon>Dismorphiinae</taxon>
        <taxon>Leptidea</taxon>
    </lineage>
</organism>
<comment type="subcellular location">
    <subcellularLocation>
        <location evidence="1">Membrane</location>
        <topology evidence="1">Multi-pass membrane protein</topology>
    </subcellularLocation>
</comment>
<evidence type="ECO:0000256" key="9">
    <source>
        <dbReference type="ARBA" id="ARBA00023160"/>
    </source>
</evidence>
<dbReference type="InterPro" id="IPR030457">
    <property type="entry name" value="ELO_CS"/>
</dbReference>
<proteinExistence type="inferred from homology"/>
<dbReference type="GO" id="GO:0030148">
    <property type="term" value="P:sphingolipid biosynthetic process"/>
    <property type="evidence" value="ECO:0007669"/>
    <property type="project" value="TreeGrafter"/>
</dbReference>
<evidence type="ECO:0000256" key="6">
    <source>
        <dbReference type="ARBA" id="ARBA00022989"/>
    </source>
</evidence>
<dbReference type="Proteomes" id="UP000324832">
    <property type="component" value="Unassembled WGS sequence"/>
</dbReference>
<keyword evidence="2 10" id="KW-0444">Lipid biosynthesis</keyword>
<feature type="transmembrane region" description="Helical" evidence="10">
    <location>
        <begin position="170"/>
        <end position="188"/>
    </location>
</feature>
<reference evidence="11 12" key="1">
    <citation type="submission" date="2017-07" db="EMBL/GenBank/DDBJ databases">
        <authorList>
            <person name="Talla V."/>
            <person name="Backstrom N."/>
        </authorList>
    </citation>
    <scope>NUCLEOTIDE SEQUENCE [LARGE SCALE GENOMIC DNA]</scope>
</reference>
<gene>
    <name evidence="11" type="ORF">LSINAPIS_LOCUS14361</name>
</gene>
<evidence type="ECO:0000256" key="1">
    <source>
        <dbReference type="ARBA" id="ARBA00004141"/>
    </source>
</evidence>
<accession>A0A5E4R576</accession>
<feature type="transmembrane region" description="Helical" evidence="10">
    <location>
        <begin position="239"/>
        <end position="258"/>
    </location>
</feature>
<name>A0A5E4R576_9NEOP</name>
<keyword evidence="5 10" id="KW-0276">Fatty acid metabolism</keyword>
<keyword evidence="8 10" id="KW-0472">Membrane</keyword>
<dbReference type="GO" id="GO:0005789">
    <property type="term" value="C:endoplasmic reticulum membrane"/>
    <property type="evidence" value="ECO:0007669"/>
    <property type="project" value="TreeGrafter"/>
</dbReference>
<feature type="transmembrane region" description="Helical" evidence="10">
    <location>
        <begin position="63"/>
        <end position="83"/>
    </location>
</feature>
<evidence type="ECO:0000313" key="11">
    <source>
        <dbReference type="EMBL" id="VVD04653.1"/>
    </source>
</evidence>
<dbReference type="PANTHER" id="PTHR11157:SF164">
    <property type="entry name" value="ELONGATION OF VERY LONG CHAIN FATTY ACIDS PROTEIN"/>
    <property type="match status" value="1"/>
</dbReference>
<sequence length="267" mass="31724">MALILKGTVRLYYYLNEEIIDERTREWPLIGSPWPGLCLLLFYLLLVLRLLPNYMKNRAPYDLRGVIGLYDAVQILSCVYVVYHSLRLGWLRHYSLVCHPVDYEPDSLEYAWKVCYGYFVIKLMDLLDTVFFVLRKKNNQVSFLHVYHHFGMVAVAWGMVKWVPGGHITFLVPVNSFVHIIMYIYYFLTTWDESYKESIWWKKHVTQIQIIQFTILLTHFITLAVAADCPFPRTPAYILIPQNLFMVILFSDFYYRAYIKSNQTKNK</sequence>
<feature type="transmembrane region" description="Helical" evidence="10">
    <location>
        <begin position="146"/>
        <end position="164"/>
    </location>
</feature>
<feature type="transmembrane region" description="Helical" evidence="10">
    <location>
        <begin position="34"/>
        <end position="51"/>
    </location>
</feature>
<dbReference type="InterPro" id="IPR002076">
    <property type="entry name" value="ELO_fam"/>
</dbReference>
<dbReference type="GO" id="GO:0019367">
    <property type="term" value="P:fatty acid elongation, saturated fatty acid"/>
    <property type="evidence" value="ECO:0007669"/>
    <property type="project" value="TreeGrafter"/>
</dbReference>
<keyword evidence="7 10" id="KW-0443">Lipid metabolism</keyword>
<dbReference type="GO" id="GO:0034626">
    <property type="term" value="P:fatty acid elongation, polyunsaturated fatty acid"/>
    <property type="evidence" value="ECO:0007669"/>
    <property type="project" value="TreeGrafter"/>
</dbReference>
<dbReference type="GO" id="GO:0042761">
    <property type="term" value="P:very long-chain fatty acid biosynthetic process"/>
    <property type="evidence" value="ECO:0007669"/>
    <property type="project" value="TreeGrafter"/>
</dbReference>
<protein>
    <recommendedName>
        <fullName evidence="10">Elongation of very long chain fatty acids protein</fullName>
        <ecNumber evidence="10">2.3.1.199</ecNumber>
    </recommendedName>
    <alternativeName>
        <fullName evidence="10">Very-long-chain 3-oxoacyl-CoA synthase</fullName>
    </alternativeName>
</protein>
<dbReference type="AlphaFoldDB" id="A0A5E4R576"/>
<feature type="transmembrane region" description="Helical" evidence="10">
    <location>
        <begin position="208"/>
        <end position="227"/>
    </location>
</feature>
<dbReference type="EMBL" id="FZQP02006878">
    <property type="protein sequence ID" value="VVD04653.1"/>
    <property type="molecule type" value="Genomic_DNA"/>
</dbReference>
<keyword evidence="12" id="KW-1185">Reference proteome</keyword>
<keyword evidence="4 10" id="KW-0812">Transmembrane</keyword>
<evidence type="ECO:0000256" key="5">
    <source>
        <dbReference type="ARBA" id="ARBA00022832"/>
    </source>
</evidence>